<dbReference type="InterPro" id="IPR050189">
    <property type="entry name" value="MFS_Efflux_Transporters"/>
</dbReference>
<dbReference type="InterPro" id="IPR011701">
    <property type="entry name" value="MFS"/>
</dbReference>
<reference evidence="8" key="1">
    <citation type="submission" date="2016-12" db="EMBL/GenBank/DDBJ databases">
        <title>Genome sequence of Streptomyces antioxidans MUSC 164.</title>
        <authorList>
            <person name="Lee L.-H."/>
            <person name="Ser H.-L."/>
        </authorList>
    </citation>
    <scope>NUCLEOTIDE SEQUENCE [LARGE SCALE GENOMIC DNA]</scope>
    <source>
        <strain evidence="8">MUSC 164</strain>
    </source>
</reference>
<evidence type="ECO:0000256" key="6">
    <source>
        <dbReference type="SAM" id="Phobius"/>
    </source>
</evidence>
<dbReference type="PANTHER" id="PTHR43124:SF10">
    <property type="entry name" value="PURINE EFFLUX PUMP PBUE"/>
    <property type="match status" value="1"/>
</dbReference>
<dbReference type="PANTHER" id="PTHR43124">
    <property type="entry name" value="PURINE EFFLUX PUMP PBUE"/>
    <property type="match status" value="1"/>
</dbReference>
<dbReference type="GO" id="GO:0022857">
    <property type="term" value="F:transmembrane transporter activity"/>
    <property type="evidence" value="ECO:0007669"/>
    <property type="project" value="InterPro"/>
</dbReference>
<dbReference type="Gene3D" id="1.20.1250.20">
    <property type="entry name" value="MFS general substrate transporter like domains"/>
    <property type="match status" value="1"/>
</dbReference>
<dbReference type="RefSeq" id="WP_053048809.1">
    <property type="nucleotide sequence ID" value="NZ_LAKD02000036.1"/>
</dbReference>
<dbReference type="EMBL" id="LAKD02000036">
    <property type="protein sequence ID" value="OPF79651.1"/>
    <property type="molecule type" value="Genomic_DNA"/>
</dbReference>
<feature type="domain" description="Major facilitator superfamily (MFS) profile" evidence="7">
    <location>
        <begin position="1"/>
        <end position="192"/>
    </location>
</feature>
<feature type="transmembrane region" description="Helical" evidence="6">
    <location>
        <begin position="20"/>
        <end position="42"/>
    </location>
</feature>
<comment type="caution">
    <text evidence="8">The sequence shown here is derived from an EMBL/GenBank/DDBJ whole genome shotgun (WGS) entry which is preliminary data.</text>
</comment>
<evidence type="ECO:0000256" key="5">
    <source>
        <dbReference type="ARBA" id="ARBA00023136"/>
    </source>
</evidence>
<dbReference type="AlphaFoldDB" id="A0A1V4D5X4"/>
<keyword evidence="9" id="KW-1185">Reference proteome</keyword>
<dbReference type="InterPro" id="IPR020846">
    <property type="entry name" value="MFS_dom"/>
</dbReference>
<dbReference type="Proteomes" id="UP000033615">
    <property type="component" value="Unassembled WGS sequence"/>
</dbReference>
<evidence type="ECO:0000313" key="8">
    <source>
        <dbReference type="EMBL" id="OPF79651.1"/>
    </source>
</evidence>
<comment type="subcellular location">
    <subcellularLocation>
        <location evidence="1">Cell membrane</location>
        <topology evidence="1">Multi-pass membrane protein</topology>
    </subcellularLocation>
</comment>
<evidence type="ECO:0000256" key="2">
    <source>
        <dbReference type="ARBA" id="ARBA00022475"/>
    </source>
</evidence>
<accession>A0A1V4D5X4</accession>
<keyword evidence="2" id="KW-1003">Cell membrane</keyword>
<proteinExistence type="predicted"/>
<dbReference type="Pfam" id="PF07690">
    <property type="entry name" value="MFS_1"/>
    <property type="match status" value="1"/>
</dbReference>
<dbReference type="GO" id="GO:0005886">
    <property type="term" value="C:plasma membrane"/>
    <property type="evidence" value="ECO:0007669"/>
    <property type="project" value="UniProtKB-SubCell"/>
</dbReference>
<feature type="transmembrane region" description="Helical" evidence="6">
    <location>
        <begin position="54"/>
        <end position="76"/>
    </location>
</feature>
<evidence type="ECO:0000259" key="7">
    <source>
        <dbReference type="PROSITE" id="PS50850"/>
    </source>
</evidence>
<feature type="transmembrane region" description="Helical" evidence="6">
    <location>
        <begin position="82"/>
        <end position="105"/>
    </location>
</feature>
<evidence type="ECO:0000256" key="3">
    <source>
        <dbReference type="ARBA" id="ARBA00022692"/>
    </source>
</evidence>
<protein>
    <submittedName>
        <fullName evidence="8">MFS transporter</fullName>
    </submittedName>
</protein>
<dbReference type="InterPro" id="IPR036259">
    <property type="entry name" value="MFS_trans_sf"/>
</dbReference>
<dbReference type="PROSITE" id="PS50850">
    <property type="entry name" value="MFS"/>
    <property type="match status" value="1"/>
</dbReference>
<dbReference type="OrthoDB" id="9814237at2"/>
<gene>
    <name evidence="8" type="ORF">VT50_0215445</name>
</gene>
<dbReference type="SUPFAM" id="SSF103473">
    <property type="entry name" value="MFS general substrate transporter"/>
    <property type="match status" value="1"/>
</dbReference>
<keyword evidence="5 6" id="KW-0472">Membrane</keyword>
<feature type="transmembrane region" description="Helical" evidence="6">
    <location>
        <begin position="126"/>
        <end position="148"/>
    </location>
</feature>
<evidence type="ECO:0000256" key="1">
    <source>
        <dbReference type="ARBA" id="ARBA00004651"/>
    </source>
</evidence>
<organism evidence="8 9">
    <name type="scientific">Streptomyces antioxidans</name>
    <dbReference type="NCBI Taxonomy" id="1507734"/>
    <lineage>
        <taxon>Bacteria</taxon>
        <taxon>Bacillati</taxon>
        <taxon>Actinomycetota</taxon>
        <taxon>Actinomycetes</taxon>
        <taxon>Kitasatosporales</taxon>
        <taxon>Streptomycetaceae</taxon>
        <taxon>Streptomyces</taxon>
    </lineage>
</organism>
<keyword evidence="3 6" id="KW-0812">Transmembrane</keyword>
<keyword evidence="4 6" id="KW-1133">Transmembrane helix</keyword>
<evidence type="ECO:0000313" key="9">
    <source>
        <dbReference type="Proteomes" id="UP000033615"/>
    </source>
</evidence>
<name>A0A1V4D5X4_9ACTN</name>
<sequence length="192" mass="18953">MPPKDAPYFATALAPSLAALMVLRVVAAIVAGTLSPAAFAIAGQRAEPGYAGRAIGTVAAGLTVSLAVGVPIGTWLSTRWGWHAAFVAVGMFTAVALAAVVVTVPRFGPVTKAGIGDRLRALRSPAILACAGTTTIGACAGLMPYTYIAPISDAVTGRPGLLTVFIATIGIAGAIGAAAGGSIADGWGPDRA</sequence>
<evidence type="ECO:0000256" key="4">
    <source>
        <dbReference type="ARBA" id="ARBA00022989"/>
    </source>
</evidence>
<feature type="transmembrane region" description="Helical" evidence="6">
    <location>
        <begin position="160"/>
        <end position="184"/>
    </location>
</feature>